<feature type="region of interest" description="Disordered" evidence="1">
    <location>
        <begin position="143"/>
        <end position="185"/>
    </location>
</feature>
<sequence>MGYTHYYEVLDWESPEWKAAWPQLVKDAQTIIDAAGVAVCGATEDEEVVTPPIANEKDGIYIGGVDEDAYERFILVPNYEDVGSRFQFCKTARREYDVVVTCILLRAKMLAPNSFKLSSDGSWSEWKPARDVYQRIWPDASVECPFKDDESEVDTDAEVDEDSEDEESSETEDGSDDELDTRLDA</sequence>
<accession>A0A9W9GK86</accession>
<feature type="compositionally biased region" description="Acidic residues" evidence="1">
    <location>
        <begin position="149"/>
        <end position="179"/>
    </location>
</feature>
<protein>
    <submittedName>
        <fullName evidence="2">Uncharacterized protein</fullName>
    </submittedName>
</protein>
<comment type="caution">
    <text evidence="2">The sequence shown here is derived from an EMBL/GenBank/DDBJ whole genome shotgun (WGS) entry which is preliminary data.</text>
</comment>
<keyword evidence="3" id="KW-1185">Reference proteome</keyword>
<evidence type="ECO:0000256" key="1">
    <source>
        <dbReference type="SAM" id="MobiDB-lite"/>
    </source>
</evidence>
<organism evidence="2 3">
    <name type="scientific">Penicillium atrosanguineum</name>
    <dbReference type="NCBI Taxonomy" id="1132637"/>
    <lineage>
        <taxon>Eukaryota</taxon>
        <taxon>Fungi</taxon>
        <taxon>Dikarya</taxon>
        <taxon>Ascomycota</taxon>
        <taxon>Pezizomycotina</taxon>
        <taxon>Eurotiomycetes</taxon>
        <taxon>Eurotiomycetidae</taxon>
        <taxon>Eurotiales</taxon>
        <taxon>Aspergillaceae</taxon>
        <taxon>Penicillium</taxon>
    </lineage>
</organism>
<dbReference type="OrthoDB" id="2958217at2759"/>
<evidence type="ECO:0000313" key="2">
    <source>
        <dbReference type="EMBL" id="KAJ5321365.1"/>
    </source>
</evidence>
<dbReference type="AlphaFoldDB" id="A0A9W9GK86"/>
<proteinExistence type="predicted"/>
<name>A0A9W9GK86_9EURO</name>
<dbReference type="EMBL" id="JAPZBO010000003">
    <property type="protein sequence ID" value="KAJ5321365.1"/>
    <property type="molecule type" value="Genomic_DNA"/>
</dbReference>
<reference evidence="2" key="2">
    <citation type="journal article" date="2023" name="IMA Fungus">
        <title>Comparative genomic study of the Penicillium genus elucidates a diverse pangenome and 15 lateral gene transfer events.</title>
        <authorList>
            <person name="Petersen C."/>
            <person name="Sorensen T."/>
            <person name="Nielsen M.R."/>
            <person name="Sondergaard T.E."/>
            <person name="Sorensen J.L."/>
            <person name="Fitzpatrick D.A."/>
            <person name="Frisvad J.C."/>
            <person name="Nielsen K.L."/>
        </authorList>
    </citation>
    <scope>NUCLEOTIDE SEQUENCE</scope>
    <source>
        <strain evidence="2">IBT 21472</strain>
    </source>
</reference>
<reference evidence="2" key="1">
    <citation type="submission" date="2022-12" db="EMBL/GenBank/DDBJ databases">
        <authorList>
            <person name="Petersen C."/>
        </authorList>
    </citation>
    <scope>NUCLEOTIDE SEQUENCE</scope>
    <source>
        <strain evidence="2">IBT 21472</strain>
    </source>
</reference>
<dbReference type="Proteomes" id="UP001147746">
    <property type="component" value="Unassembled WGS sequence"/>
</dbReference>
<gene>
    <name evidence="2" type="ORF">N7476_004367</name>
</gene>
<evidence type="ECO:0000313" key="3">
    <source>
        <dbReference type="Proteomes" id="UP001147746"/>
    </source>
</evidence>